<feature type="compositionally biased region" description="Polar residues" evidence="8">
    <location>
        <begin position="67"/>
        <end position="91"/>
    </location>
</feature>
<dbReference type="RefSeq" id="WP_200758590.1">
    <property type="nucleotide sequence ID" value="NZ_AP023366.1"/>
</dbReference>
<dbReference type="InterPro" id="IPR006665">
    <property type="entry name" value="OmpA-like"/>
</dbReference>
<keyword evidence="3" id="KW-1003">Cell membrane</keyword>
<keyword evidence="6 7" id="KW-0472">Membrane</keyword>
<dbReference type="Gene3D" id="3.30.1330.60">
    <property type="entry name" value="OmpA-like domain"/>
    <property type="match status" value="1"/>
</dbReference>
<evidence type="ECO:0000313" key="11">
    <source>
        <dbReference type="Proteomes" id="UP000593802"/>
    </source>
</evidence>
<evidence type="ECO:0000256" key="7">
    <source>
        <dbReference type="PROSITE-ProRule" id="PRU00473"/>
    </source>
</evidence>
<dbReference type="KEGG" id="eff:skT53_29880"/>
<comment type="similarity">
    <text evidence="2">Belongs to the MotB family.</text>
</comment>
<dbReference type="PANTHER" id="PTHR30329:SF21">
    <property type="entry name" value="LIPOPROTEIN YIAD-RELATED"/>
    <property type="match status" value="1"/>
</dbReference>
<sequence length="244" mass="27797">MSKKRHRHENHIDETWLLPYSDLLTLLLALFIVLFAMSTIDAKKFEQMVQSFDSALNGGTRIFEQPSPVQSPNPTSAQPPESAKNQTQHPDTTAKPEDLDKLKQKLDAYIKENQLTGQIETVMLPDGLNVIIRDVAFFRSGSADIRPETRKLATTMSEILAQFPRQMAVSGYTDNVPIHNSEFDSNWDLSAKRAINFMKELLKNPRLDPKNFSATGYGEYRPVTNNDTEENRAMNRRVELFIAR</sequence>
<comment type="subcellular location">
    <subcellularLocation>
        <location evidence="1">Cell membrane</location>
        <topology evidence="1">Single-pass membrane protein</topology>
    </subcellularLocation>
</comment>
<evidence type="ECO:0000256" key="1">
    <source>
        <dbReference type="ARBA" id="ARBA00004162"/>
    </source>
</evidence>
<dbReference type="SUPFAM" id="SSF103088">
    <property type="entry name" value="OmpA-like"/>
    <property type="match status" value="1"/>
</dbReference>
<accession>A0A7I8DCS5</accession>
<dbReference type="PROSITE" id="PS51123">
    <property type="entry name" value="OMPA_2"/>
    <property type="match status" value="1"/>
</dbReference>
<keyword evidence="10" id="KW-0966">Cell projection</keyword>
<keyword evidence="4" id="KW-0812">Transmembrane</keyword>
<evidence type="ECO:0000256" key="5">
    <source>
        <dbReference type="ARBA" id="ARBA00022989"/>
    </source>
</evidence>
<feature type="domain" description="OmpA-like" evidence="9">
    <location>
        <begin position="125"/>
        <end position="244"/>
    </location>
</feature>
<protein>
    <submittedName>
        <fullName evidence="10">Flagellar motor protein MotB</fullName>
    </submittedName>
</protein>
<keyword evidence="10" id="KW-0969">Cilium</keyword>
<name>A0A7I8DCS5_9BACL</name>
<dbReference type="InterPro" id="IPR025713">
    <property type="entry name" value="MotB-like_N_dom"/>
</dbReference>
<dbReference type="Proteomes" id="UP000593802">
    <property type="component" value="Chromosome"/>
</dbReference>
<dbReference type="InterPro" id="IPR036737">
    <property type="entry name" value="OmpA-like_sf"/>
</dbReference>
<dbReference type="AlphaFoldDB" id="A0A7I8DCS5"/>
<evidence type="ECO:0000256" key="3">
    <source>
        <dbReference type="ARBA" id="ARBA00022475"/>
    </source>
</evidence>
<dbReference type="CDD" id="cd07185">
    <property type="entry name" value="OmpA_C-like"/>
    <property type="match status" value="1"/>
</dbReference>
<organism evidence="10 11">
    <name type="scientific">Effusibacillus dendaii</name>
    <dbReference type="NCBI Taxonomy" id="2743772"/>
    <lineage>
        <taxon>Bacteria</taxon>
        <taxon>Bacillati</taxon>
        <taxon>Bacillota</taxon>
        <taxon>Bacilli</taxon>
        <taxon>Bacillales</taxon>
        <taxon>Alicyclobacillaceae</taxon>
        <taxon>Effusibacillus</taxon>
    </lineage>
</organism>
<keyword evidence="11" id="KW-1185">Reference proteome</keyword>
<evidence type="ECO:0000256" key="2">
    <source>
        <dbReference type="ARBA" id="ARBA00008914"/>
    </source>
</evidence>
<evidence type="ECO:0000256" key="8">
    <source>
        <dbReference type="SAM" id="MobiDB-lite"/>
    </source>
</evidence>
<evidence type="ECO:0000256" key="4">
    <source>
        <dbReference type="ARBA" id="ARBA00022692"/>
    </source>
</evidence>
<dbReference type="GO" id="GO:0005886">
    <property type="term" value="C:plasma membrane"/>
    <property type="evidence" value="ECO:0007669"/>
    <property type="project" value="UniProtKB-SubCell"/>
</dbReference>
<dbReference type="PANTHER" id="PTHR30329">
    <property type="entry name" value="STATOR ELEMENT OF FLAGELLAR MOTOR COMPLEX"/>
    <property type="match status" value="1"/>
</dbReference>
<dbReference type="InterPro" id="IPR050330">
    <property type="entry name" value="Bact_OuterMem_StrucFunc"/>
</dbReference>
<gene>
    <name evidence="10" type="ORF">skT53_29880</name>
</gene>
<evidence type="ECO:0000313" key="10">
    <source>
        <dbReference type="EMBL" id="BCJ88003.1"/>
    </source>
</evidence>
<feature type="region of interest" description="Disordered" evidence="8">
    <location>
        <begin position="60"/>
        <end position="97"/>
    </location>
</feature>
<dbReference type="NCBIfam" id="NF005831">
    <property type="entry name" value="PRK07734.1"/>
    <property type="match status" value="1"/>
</dbReference>
<keyword evidence="10" id="KW-0282">Flagellum</keyword>
<evidence type="ECO:0000259" key="9">
    <source>
        <dbReference type="PROSITE" id="PS51123"/>
    </source>
</evidence>
<reference evidence="10 11" key="1">
    <citation type="submission" date="2020-08" db="EMBL/GenBank/DDBJ databases">
        <title>Complete Genome Sequence of Effusibacillus dendaii Strain skT53, Isolated from Farmland soil.</title>
        <authorList>
            <person name="Konishi T."/>
            <person name="Kawasaki H."/>
        </authorList>
    </citation>
    <scope>NUCLEOTIDE SEQUENCE [LARGE SCALE GENOMIC DNA]</scope>
    <source>
        <strain evidence="11">skT53</strain>
    </source>
</reference>
<dbReference type="Pfam" id="PF00691">
    <property type="entry name" value="OmpA"/>
    <property type="match status" value="1"/>
</dbReference>
<dbReference type="EMBL" id="AP023366">
    <property type="protein sequence ID" value="BCJ88003.1"/>
    <property type="molecule type" value="Genomic_DNA"/>
</dbReference>
<evidence type="ECO:0000256" key="6">
    <source>
        <dbReference type="ARBA" id="ARBA00023136"/>
    </source>
</evidence>
<proteinExistence type="inferred from homology"/>
<keyword evidence="5" id="KW-1133">Transmembrane helix</keyword>
<dbReference type="Pfam" id="PF13677">
    <property type="entry name" value="MotB_plug"/>
    <property type="match status" value="1"/>
</dbReference>